<dbReference type="Proteomes" id="UP000016498">
    <property type="component" value="Unassembled WGS sequence"/>
</dbReference>
<dbReference type="AlphaFoldDB" id="U1RRB2"/>
<comment type="caution">
    <text evidence="2">The sequence shown here is derived from an EMBL/GenBank/DDBJ whole genome shotgun (WGS) entry which is preliminary data.</text>
</comment>
<gene>
    <name evidence="2" type="ORF">HMPREF1549_00935</name>
</gene>
<feature type="non-terminal residue" evidence="2">
    <location>
        <position position="1"/>
    </location>
</feature>
<dbReference type="EMBL" id="AWSD01000089">
    <property type="protein sequence ID" value="ERH20977.1"/>
    <property type="molecule type" value="Genomic_DNA"/>
</dbReference>
<feature type="compositionally biased region" description="Polar residues" evidence="1">
    <location>
        <begin position="17"/>
        <end position="31"/>
    </location>
</feature>
<feature type="region of interest" description="Disordered" evidence="1">
    <location>
        <begin position="1"/>
        <end position="31"/>
    </location>
</feature>
<dbReference type="HOGENOM" id="CLU_3192661_0_0_11"/>
<evidence type="ECO:0000256" key="1">
    <source>
        <dbReference type="SAM" id="MobiDB-lite"/>
    </source>
</evidence>
<evidence type="ECO:0000313" key="3">
    <source>
        <dbReference type="Proteomes" id="UP000016498"/>
    </source>
</evidence>
<sequence>TVSQPTDINDDGLLRSVGQSPTSSVPSLMSHRSTRMAWTQVLAAR</sequence>
<evidence type="ECO:0000313" key="2">
    <source>
        <dbReference type="EMBL" id="ERH20977.1"/>
    </source>
</evidence>
<proteinExistence type="predicted"/>
<reference evidence="2 3" key="1">
    <citation type="submission" date="2013-06" db="EMBL/GenBank/DDBJ databases">
        <authorList>
            <person name="Weinstock G."/>
            <person name="Sodergren E."/>
            <person name="Lobos E.A."/>
            <person name="Fulton L."/>
            <person name="Fulton R."/>
            <person name="Courtney L."/>
            <person name="Fronick C."/>
            <person name="O'Laughlin M."/>
            <person name="Godfrey J."/>
            <person name="Wilson R.M."/>
            <person name="Miner T."/>
            <person name="Farmer C."/>
            <person name="Delehaunty K."/>
            <person name="Cordes M."/>
            <person name="Minx P."/>
            <person name="Tomlinson C."/>
            <person name="Chen J."/>
            <person name="Wollam A."/>
            <person name="Pepin K.H."/>
            <person name="Bhonagiri V."/>
            <person name="Zhang X."/>
            <person name="Warren W."/>
            <person name="Mitreva M."/>
            <person name="Mardis E.R."/>
            <person name="Wilson R.K."/>
        </authorList>
    </citation>
    <scope>NUCLEOTIDE SEQUENCE [LARGE SCALE GENOMIC DNA]</scope>
    <source>
        <strain evidence="2 3">F0510</strain>
    </source>
</reference>
<organism evidence="2 3">
    <name type="scientific">Actinomyces johnsonii F0510</name>
    <dbReference type="NCBI Taxonomy" id="1227262"/>
    <lineage>
        <taxon>Bacteria</taxon>
        <taxon>Bacillati</taxon>
        <taxon>Actinomycetota</taxon>
        <taxon>Actinomycetes</taxon>
        <taxon>Actinomycetales</taxon>
        <taxon>Actinomycetaceae</taxon>
        <taxon>Actinomyces</taxon>
    </lineage>
</organism>
<accession>U1RRB2</accession>
<protein>
    <submittedName>
        <fullName evidence="2">Uncharacterized protein</fullName>
    </submittedName>
</protein>
<name>U1RRB2_9ACTO</name>